<organism evidence="2 3">
    <name type="scientific">Legionella pneumophila</name>
    <dbReference type="NCBI Taxonomy" id="446"/>
    <lineage>
        <taxon>Bacteria</taxon>
        <taxon>Pseudomonadati</taxon>
        <taxon>Pseudomonadota</taxon>
        <taxon>Gammaproteobacteria</taxon>
        <taxon>Legionellales</taxon>
        <taxon>Legionellaceae</taxon>
        <taxon>Legionella</taxon>
    </lineage>
</organism>
<dbReference type="EMBL" id="UGOL01000001">
    <property type="protein sequence ID" value="STX81067.1"/>
    <property type="molecule type" value="Genomic_DNA"/>
</dbReference>
<proteinExistence type="predicted"/>
<dbReference type="Proteomes" id="UP000254631">
    <property type="component" value="Unassembled WGS sequence"/>
</dbReference>
<evidence type="ECO:0000313" key="3">
    <source>
        <dbReference type="Proteomes" id="UP000254631"/>
    </source>
</evidence>
<reference evidence="2 3" key="1">
    <citation type="submission" date="2018-06" db="EMBL/GenBank/DDBJ databases">
        <authorList>
            <consortium name="Pathogen Informatics"/>
            <person name="Doyle S."/>
        </authorList>
    </citation>
    <scope>NUCLEOTIDE SEQUENCE [LARGE SCALE GENOMIC DNA]</scope>
    <source>
        <strain evidence="2 3">NCTC12000</strain>
    </source>
</reference>
<evidence type="ECO:0000259" key="1">
    <source>
        <dbReference type="Pfam" id="PF13340"/>
    </source>
</evidence>
<dbReference type="Pfam" id="PF13340">
    <property type="entry name" value="DUF4096"/>
    <property type="match status" value="1"/>
</dbReference>
<dbReference type="InterPro" id="IPR025161">
    <property type="entry name" value="IS402-like_dom"/>
</dbReference>
<gene>
    <name evidence="2" type="ORF">NCTC12000_03094</name>
</gene>
<name>A0A378K8L1_LEGPN</name>
<feature type="domain" description="Insertion element IS402-like" evidence="1">
    <location>
        <begin position="20"/>
        <end position="88"/>
    </location>
</feature>
<accession>A0A378K8L1</accession>
<dbReference type="AlphaFoldDB" id="A0A378K8L1"/>
<protein>
    <submittedName>
        <fullName evidence="2">ISSod6 transposase</fullName>
    </submittedName>
</protein>
<dbReference type="PANTHER" id="PTHR46637:SF1">
    <property type="entry name" value="BLL5188 PROTEIN"/>
    <property type="match status" value="1"/>
</dbReference>
<dbReference type="OMA" id="GNWITAY"/>
<dbReference type="RefSeq" id="WP_011947772.1">
    <property type="nucleotide sequence ID" value="NZ_BBUK01000093.1"/>
</dbReference>
<dbReference type="InterPro" id="IPR052909">
    <property type="entry name" value="Transposase_6_like"/>
</dbReference>
<evidence type="ECO:0000313" key="2">
    <source>
        <dbReference type="EMBL" id="STX81067.1"/>
    </source>
</evidence>
<sequence>MMMSFAGEGWGEGMSRMVIDDEMWFRLEKLLPKPKGRHGEDDRLFMEAICWMLRTGTAWRDLPLDYGNRKSVYNRYNNWSKKGYITAILTELKKRWRSRMAHA</sequence>
<dbReference type="PANTHER" id="PTHR46637">
    <property type="entry name" value="TIS1421-TRANSPOSASE PROTEIN A"/>
    <property type="match status" value="1"/>
</dbReference>